<dbReference type="InterPro" id="IPR051324">
    <property type="entry name" value="Stress/Tellurium_Resist"/>
</dbReference>
<name>G0TUY3_TRYVY</name>
<proteinExistence type="predicted"/>
<dbReference type="VEuPathDB" id="TriTrypDB:TvY486_0404380"/>
<dbReference type="OMA" id="RSICDES"/>
<gene>
    <name evidence="1" type="ORF">TVY486_0404380</name>
</gene>
<dbReference type="Gene3D" id="2.60.60.30">
    <property type="entry name" value="sav2460 like domains"/>
    <property type="match status" value="2"/>
</dbReference>
<reference evidence="1" key="1">
    <citation type="journal article" date="2012" name="Proc. Natl. Acad. Sci. U.S.A.">
        <title>Antigenic diversity is generated by distinct evolutionary mechanisms in African trypanosome species.</title>
        <authorList>
            <person name="Jackson A.P."/>
            <person name="Berry A."/>
            <person name="Aslett M."/>
            <person name="Allison H.C."/>
            <person name="Burton P."/>
            <person name="Vavrova-Anderson J."/>
            <person name="Brown R."/>
            <person name="Browne H."/>
            <person name="Corton N."/>
            <person name="Hauser H."/>
            <person name="Gamble J."/>
            <person name="Gilderthorp R."/>
            <person name="Marcello L."/>
            <person name="McQuillan J."/>
            <person name="Otto T.D."/>
            <person name="Quail M.A."/>
            <person name="Sanders M.J."/>
            <person name="van Tonder A."/>
            <person name="Ginger M.L."/>
            <person name="Field M.C."/>
            <person name="Barry J.D."/>
            <person name="Hertz-Fowler C."/>
            <person name="Berriman M."/>
        </authorList>
    </citation>
    <scope>NUCLEOTIDE SEQUENCE</scope>
    <source>
        <strain evidence="1">Y486</strain>
    </source>
</reference>
<dbReference type="AlphaFoldDB" id="G0TUY3"/>
<evidence type="ECO:0000313" key="1">
    <source>
        <dbReference type="EMBL" id="CCC47770.1"/>
    </source>
</evidence>
<dbReference type="EMBL" id="HE573020">
    <property type="protein sequence ID" value="CCC47770.1"/>
    <property type="molecule type" value="Genomic_DNA"/>
</dbReference>
<dbReference type="PANTHER" id="PTHR32097:SF17">
    <property type="entry name" value="CAMP-BINDING PROTEIN 1-RELATED"/>
    <property type="match status" value="1"/>
</dbReference>
<dbReference type="PANTHER" id="PTHR32097">
    <property type="entry name" value="CAMP-BINDING PROTEIN 1-RELATED"/>
    <property type="match status" value="1"/>
</dbReference>
<organism evidence="1">
    <name type="scientific">Trypanosoma vivax (strain Y486)</name>
    <dbReference type="NCBI Taxonomy" id="1055687"/>
    <lineage>
        <taxon>Eukaryota</taxon>
        <taxon>Discoba</taxon>
        <taxon>Euglenozoa</taxon>
        <taxon>Kinetoplastea</taxon>
        <taxon>Metakinetoplastina</taxon>
        <taxon>Trypanosomatida</taxon>
        <taxon>Trypanosomatidae</taxon>
        <taxon>Trypanosoma</taxon>
        <taxon>Duttonella</taxon>
    </lineage>
</organism>
<protein>
    <submittedName>
        <fullName evidence="1">Uncharacterized protein</fullName>
    </submittedName>
</protein>
<accession>G0TUY3</accession>
<sequence>MVTPPYLQQRLFRIPDNIAVSVGLSWDFVGAEPLDLDLSAVSFNSEGVLLDVVFFNHPFPLGTDEAVLRCCGALVDMQQLPYMFIGGDSRIGGEEENGLPGTALAARRRACQLFSGKDGELKRMGAIETVFSRIYEESDLLKVEEAMNETTGSCLLDENGFDLGKKGNRSICDESVTFVMHKIPSDAAVIFLTVTSYTGADFSVPPSVELVVVNEMTNERVGVIDLKRATGNGTANLACMLCRLPLTEQSGSAEVLENQQMWDLRELNIRTFGYTFVDVLPLMMDVLGVDENSRSDALWQLPDYPLTKGSYRSMAHPLSDVRFGVGWNGDHDLDAFMVMLDEKNNYVDHVYPKPVKTQSTSPYTACHSGDAINGFGTLGDEEFVDLVTYRVPQSVETLIFGVNYVASFGSAAGKKESIFDVPKLYMRMQNRTSNWPNSIEVDRWNIHHDVEYARRAENTGSGQKEEQPEREGSVCQGVRSKIVHNYVGPDGRQHPVRTLVLGMLVKKGEASFSRVFEGYSQQNCDEYSNALEMQEGEHNQDQQEVMVVSSEFESETAAANDLVPLFDYCPLHEYLPVGDLQSFSELMPYLRCIAKYRRTPTGQPLHWMGLGHFSVNPLSNRVAAVQTISPSIWEELKTSRALLDYRAVKVQFLEIRHLKPTLPHIFKCHGEVWVCEKAPFSGRRSLTPYDVPTFRTPFLNHRQNMVWDEKNPATSVTLFVREFDRLRAVVYDRAAFGYVDIDLMQIEELWCQVPLEEAARADTEQEKDEEAEGATASHTIQRWFQLSGGPLSDGMLRLRLSRVPVREAMQEQQKVIERVIREKKLHEENISKRMDKRARDSYSWACGVM</sequence>